<comment type="caution">
    <text evidence="1">The sequence shown here is derived from an EMBL/GenBank/DDBJ whole genome shotgun (WGS) entry which is preliminary data.</text>
</comment>
<sequence length="73" mass="8417">MAMGVTEKGMSAEQMTRYDLQQEEELLQHLNDKLSHYVGKKGTQEHIDFVVDIDKTKKRINALKDGLENPDKK</sequence>
<dbReference type="AlphaFoldDB" id="A0A2H0V5F8"/>
<proteinExistence type="predicted"/>
<gene>
    <name evidence="1" type="ORF">COT97_05840</name>
</gene>
<evidence type="ECO:0000313" key="2">
    <source>
        <dbReference type="Proteomes" id="UP000229901"/>
    </source>
</evidence>
<dbReference type="Proteomes" id="UP000229901">
    <property type="component" value="Unassembled WGS sequence"/>
</dbReference>
<evidence type="ECO:0000313" key="1">
    <source>
        <dbReference type="EMBL" id="PIR93580.1"/>
    </source>
</evidence>
<dbReference type="EMBL" id="PFAP01000052">
    <property type="protein sequence ID" value="PIR93580.1"/>
    <property type="molecule type" value="Genomic_DNA"/>
</dbReference>
<reference evidence="2" key="1">
    <citation type="submission" date="2017-09" db="EMBL/GenBank/DDBJ databases">
        <title>Depth-based differentiation of microbial function through sediment-hosted aquifers and enrichment of novel symbionts in the deep terrestrial subsurface.</title>
        <authorList>
            <person name="Probst A.J."/>
            <person name="Ladd B."/>
            <person name="Jarett J.K."/>
            <person name="Geller-Mcgrath D.E."/>
            <person name="Sieber C.M.K."/>
            <person name="Emerson J.B."/>
            <person name="Anantharaman K."/>
            <person name="Thomas B.C."/>
            <person name="Malmstrom R."/>
            <person name="Stieglmeier M."/>
            <person name="Klingl A."/>
            <person name="Woyke T."/>
            <person name="Ryan C.M."/>
            <person name="Banfield J.F."/>
        </authorList>
    </citation>
    <scope>NUCLEOTIDE SEQUENCE [LARGE SCALE GENOMIC DNA]</scope>
</reference>
<accession>A0A2H0V5F8</accession>
<organism evidence="1 2">
    <name type="scientific">Candidatus Falkowbacteria bacterium CG10_big_fil_rev_8_21_14_0_10_39_11</name>
    <dbReference type="NCBI Taxonomy" id="1974565"/>
    <lineage>
        <taxon>Bacteria</taxon>
        <taxon>Candidatus Falkowiibacteriota</taxon>
    </lineage>
</organism>
<name>A0A2H0V5F8_9BACT</name>
<protein>
    <submittedName>
        <fullName evidence="1">Uncharacterized protein</fullName>
    </submittedName>
</protein>